<keyword evidence="2" id="KW-1185">Reference proteome</keyword>
<protein>
    <submittedName>
        <fullName evidence="1">Uncharacterized protein</fullName>
    </submittedName>
</protein>
<gene>
    <name evidence="1" type="ORF">CCMP2556_LOCUS5974</name>
</gene>
<sequence length="495" mass="54285">MWSLFALALVRVGAMREDLNVVLPHPEIMKNVTVGASVLESRSEEEEGVDAPNAKAEAHKALIRECILEKAVGFGQIYKRFGGSWNDELQTKLLEDVVALEEFEDAQTNHWESLNRKQKIYRSIRKSEVQKKFATDLEQIRSKLAAMGFIYQAASERCKDREDEDTYACLMANVTSGLKDAVQQKLDAEDMLVHDSRGRMSKLVSKASPIFKAAKKALQESDAQLKKEGIKWSKLKKSCKKETEETTDQFFKFIRTQMRVTKSSLMKCEEDESKGYCPEGTAPQSGREIDLQEGTKWFAIGYFGSWGGGTLLYGLVGAIAMGVVGGPAGMIAGFSLGVGLAQMTIPSSSIGSAMFAWNAIGPKECACFPRECNKVESGRCVMSSAAKAPSKNPFGRALPYLSMKCGKIKGECSLQACEPSDFKTEPLPNKMFGKVGEFGDGVYNCLATEPRPGKALAIQTTLPDGQENTAITRKAVFESLGIQPKADPKEDPKAK</sequence>
<proteinExistence type="predicted"/>
<reference evidence="1 2" key="1">
    <citation type="submission" date="2024-02" db="EMBL/GenBank/DDBJ databases">
        <authorList>
            <person name="Chen Y."/>
            <person name="Shah S."/>
            <person name="Dougan E. K."/>
            <person name="Thang M."/>
            <person name="Chan C."/>
        </authorList>
    </citation>
    <scope>NUCLEOTIDE SEQUENCE [LARGE SCALE GENOMIC DNA]</scope>
</reference>
<dbReference type="EMBL" id="CAXAMN010002558">
    <property type="protein sequence ID" value="CAK9000209.1"/>
    <property type="molecule type" value="Genomic_DNA"/>
</dbReference>
<comment type="caution">
    <text evidence="1">The sequence shown here is derived from an EMBL/GenBank/DDBJ whole genome shotgun (WGS) entry which is preliminary data.</text>
</comment>
<evidence type="ECO:0000313" key="1">
    <source>
        <dbReference type="EMBL" id="CAK9000209.1"/>
    </source>
</evidence>
<evidence type="ECO:0000313" key="2">
    <source>
        <dbReference type="Proteomes" id="UP001642484"/>
    </source>
</evidence>
<organism evidence="1 2">
    <name type="scientific">Durusdinium trenchii</name>
    <dbReference type="NCBI Taxonomy" id="1381693"/>
    <lineage>
        <taxon>Eukaryota</taxon>
        <taxon>Sar</taxon>
        <taxon>Alveolata</taxon>
        <taxon>Dinophyceae</taxon>
        <taxon>Suessiales</taxon>
        <taxon>Symbiodiniaceae</taxon>
        <taxon>Durusdinium</taxon>
    </lineage>
</organism>
<name>A0ABP0IFY1_9DINO</name>
<accession>A0ABP0IFY1</accession>
<dbReference type="Proteomes" id="UP001642484">
    <property type="component" value="Unassembled WGS sequence"/>
</dbReference>